<dbReference type="GO" id="GO:0016746">
    <property type="term" value="F:acyltransferase activity"/>
    <property type="evidence" value="ECO:0007669"/>
    <property type="project" value="UniProtKB-KW"/>
</dbReference>
<dbReference type="PROSITE" id="PS51186">
    <property type="entry name" value="GNAT"/>
    <property type="match status" value="1"/>
</dbReference>
<dbReference type="SUPFAM" id="SSF55729">
    <property type="entry name" value="Acyl-CoA N-acyltransferases (Nat)"/>
    <property type="match status" value="1"/>
</dbReference>
<dbReference type="InterPro" id="IPR000182">
    <property type="entry name" value="GNAT_dom"/>
</dbReference>
<dbReference type="RefSeq" id="WP_380535375.1">
    <property type="nucleotide sequence ID" value="NZ_JBHFAB010000007.1"/>
</dbReference>
<dbReference type="InterPro" id="IPR016181">
    <property type="entry name" value="Acyl_CoA_acyltransferase"/>
</dbReference>
<evidence type="ECO:0000259" key="3">
    <source>
        <dbReference type="PROSITE" id="PS51186"/>
    </source>
</evidence>
<proteinExistence type="predicted"/>
<sequence>MDILIRPALDSELDAAGHLTAESFIADGHTSRGGSYEPRLRDARDRADRAELLVAVDPADGALLGSVTFAPPGSPYADLARGDEGEFRMLAVSPAARGRGVGEALVRACLDRAGELGLRRVVMSTQPSMVYAYRIYERLGFVRTPERDWSPMPDIPLLTYAVELTPRPAEQAE</sequence>
<dbReference type="CDD" id="cd04301">
    <property type="entry name" value="NAT_SF"/>
    <property type="match status" value="1"/>
</dbReference>
<dbReference type="PANTHER" id="PTHR43877:SF2">
    <property type="entry name" value="AMINOALKYLPHOSPHONATE N-ACETYLTRANSFERASE-RELATED"/>
    <property type="match status" value="1"/>
</dbReference>
<dbReference type="PANTHER" id="PTHR43877">
    <property type="entry name" value="AMINOALKYLPHOSPHONATE N-ACETYLTRANSFERASE-RELATED-RELATED"/>
    <property type="match status" value="1"/>
</dbReference>
<organism evidence="4 5">
    <name type="scientific">Streptacidiphilus cavernicola</name>
    <dbReference type="NCBI Taxonomy" id="3342716"/>
    <lineage>
        <taxon>Bacteria</taxon>
        <taxon>Bacillati</taxon>
        <taxon>Actinomycetota</taxon>
        <taxon>Actinomycetes</taxon>
        <taxon>Kitasatosporales</taxon>
        <taxon>Streptomycetaceae</taxon>
        <taxon>Streptacidiphilus</taxon>
    </lineage>
</organism>
<protein>
    <submittedName>
        <fullName evidence="4">GNAT family N-acetyltransferase</fullName>
        <ecNumber evidence="4">2.3.-.-</ecNumber>
    </submittedName>
</protein>
<comment type="caution">
    <text evidence="4">The sequence shown here is derived from an EMBL/GenBank/DDBJ whole genome shotgun (WGS) entry which is preliminary data.</text>
</comment>
<evidence type="ECO:0000256" key="1">
    <source>
        <dbReference type="ARBA" id="ARBA00022679"/>
    </source>
</evidence>
<keyword evidence="1 4" id="KW-0808">Transferase</keyword>
<dbReference type="EC" id="2.3.-.-" evidence="4"/>
<feature type="domain" description="N-acetyltransferase" evidence="3">
    <location>
        <begin position="3"/>
        <end position="162"/>
    </location>
</feature>
<evidence type="ECO:0000313" key="4">
    <source>
        <dbReference type="EMBL" id="MFC1417341.1"/>
    </source>
</evidence>
<keyword evidence="5" id="KW-1185">Reference proteome</keyword>
<dbReference type="InterPro" id="IPR050832">
    <property type="entry name" value="Bact_Acetyltransf"/>
</dbReference>
<name>A0ABV6VUF1_9ACTN</name>
<evidence type="ECO:0000313" key="5">
    <source>
        <dbReference type="Proteomes" id="UP001592531"/>
    </source>
</evidence>
<dbReference type="Pfam" id="PF00583">
    <property type="entry name" value="Acetyltransf_1"/>
    <property type="match status" value="1"/>
</dbReference>
<gene>
    <name evidence="4" type="ORF">ACEZDE_11865</name>
</gene>
<dbReference type="EMBL" id="JBHFAB010000007">
    <property type="protein sequence ID" value="MFC1417341.1"/>
    <property type="molecule type" value="Genomic_DNA"/>
</dbReference>
<accession>A0ABV6VUF1</accession>
<dbReference type="Gene3D" id="3.40.630.30">
    <property type="match status" value="1"/>
</dbReference>
<keyword evidence="2 4" id="KW-0012">Acyltransferase</keyword>
<dbReference type="Proteomes" id="UP001592531">
    <property type="component" value="Unassembled WGS sequence"/>
</dbReference>
<evidence type="ECO:0000256" key="2">
    <source>
        <dbReference type="ARBA" id="ARBA00023315"/>
    </source>
</evidence>
<reference evidence="4 5" key="1">
    <citation type="submission" date="2024-09" db="EMBL/GenBank/DDBJ databases">
        <authorList>
            <person name="Lee S.D."/>
        </authorList>
    </citation>
    <scope>NUCLEOTIDE SEQUENCE [LARGE SCALE GENOMIC DNA]</scope>
    <source>
        <strain evidence="4 5">N8-3</strain>
    </source>
</reference>